<proteinExistence type="predicted"/>
<evidence type="ECO:0000256" key="26">
    <source>
        <dbReference type="SAM" id="Phobius"/>
    </source>
</evidence>
<keyword evidence="16 26" id="KW-0812">Transmembrane</keyword>
<dbReference type="PROSITE" id="PS00372">
    <property type="entry name" value="PTS_EIIA_TYPE_2_HIS"/>
    <property type="match status" value="1"/>
</dbReference>
<dbReference type="InterPro" id="IPR013014">
    <property type="entry name" value="PTS_EIIC_2"/>
</dbReference>
<dbReference type="PROSITE" id="PS51094">
    <property type="entry name" value="PTS_EIIA_TYPE_2"/>
    <property type="match status" value="1"/>
</dbReference>
<evidence type="ECO:0000256" key="5">
    <source>
        <dbReference type="ARBA" id="ARBA00011909"/>
    </source>
</evidence>
<dbReference type="InterPro" id="IPR029503">
    <property type="entry name" value="PTS_EIIB_mannitol"/>
</dbReference>
<evidence type="ECO:0000313" key="30">
    <source>
        <dbReference type="EMBL" id="GEO92907.1"/>
    </source>
</evidence>
<dbReference type="InterPro" id="IPR050893">
    <property type="entry name" value="Sugar_PTS"/>
</dbReference>
<evidence type="ECO:0000256" key="23">
    <source>
        <dbReference type="ARBA" id="ARBA00030962"/>
    </source>
</evidence>
<keyword evidence="12" id="KW-0597">Phosphoprotein</keyword>
<dbReference type="EMBL" id="BJZR01000069">
    <property type="protein sequence ID" value="GEO92907.1"/>
    <property type="molecule type" value="Genomic_DNA"/>
</dbReference>
<feature type="domain" description="PTS EIIC type-2" evidence="29">
    <location>
        <begin position="84"/>
        <end position="427"/>
    </location>
</feature>
<dbReference type="PROSITE" id="PS51104">
    <property type="entry name" value="PTS_EIIC_TYPE_2"/>
    <property type="match status" value="1"/>
</dbReference>
<feature type="domain" description="PTS EIIB type-2" evidence="28">
    <location>
        <begin position="472"/>
        <end position="567"/>
    </location>
</feature>
<dbReference type="PROSITE" id="PS51099">
    <property type="entry name" value="PTS_EIIB_TYPE_2"/>
    <property type="match status" value="1"/>
</dbReference>
<evidence type="ECO:0000313" key="31">
    <source>
        <dbReference type="Proteomes" id="UP000321155"/>
    </source>
</evidence>
<dbReference type="InterPro" id="IPR003352">
    <property type="entry name" value="PTS_EIIC"/>
</dbReference>
<keyword evidence="13" id="KW-0762">Sugar transport</keyword>
<feature type="compositionally biased region" description="Basic and acidic residues" evidence="25">
    <location>
        <begin position="25"/>
        <end position="41"/>
    </location>
</feature>
<comment type="catalytic activity">
    <reaction evidence="1">
        <text>D-mannitol(out) + N(pros)-phospho-L-histidyl-[protein] = D-mannitol 1-phosphate(in) + L-histidyl-[protein]</text>
        <dbReference type="Rhea" id="RHEA:33363"/>
        <dbReference type="Rhea" id="RHEA-COMP:9745"/>
        <dbReference type="Rhea" id="RHEA-COMP:9746"/>
        <dbReference type="ChEBI" id="CHEBI:16899"/>
        <dbReference type="ChEBI" id="CHEBI:29979"/>
        <dbReference type="ChEBI" id="CHEBI:61381"/>
        <dbReference type="ChEBI" id="CHEBI:64837"/>
        <dbReference type="EC" id="2.7.1.197"/>
    </reaction>
</comment>
<evidence type="ECO:0000256" key="1">
    <source>
        <dbReference type="ARBA" id="ARBA00001655"/>
    </source>
</evidence>
<evidence type="ECO:0000256" key="24">
    <source>
        <dbReference type="ARBA" id="ARBA00033349"/>
    </source>
</evidence>
<dbReference type="Pfam" id="PF00359">
    <property type="entry name" value="PTS_EIIA_2"/>
    <property type="match status" value="1"/>
</dbReference>
<evidence type="ECO:0000256" key="10">
    <source>
        <dbReference type="ARBA" id="ARBA00022475"/>
    </source>
</evidence>
<dbReference type="InterPro" id="IPR013011">
    <property type="entry name" value="PTS_EIIB_2"/>
</dbReference>
<evidence type="ECO:0000259" key="29">
    <source>
        <dbReference type="PROSITE" id="PS51104"/>
    </source>
</evidence>
<feature type="transmembrane region" description="Helical" evidence="26">
    <location>
        <begin position="297"/>
        <end position="318"/>
    </location>
</feature>
<evidence type="ECO:0000256" key="16">
    <source>
        <dbReference type="ARBA" id="ARBA00022692"/>
    </source>
</evidence>
<organism evidence="30 31">
    <name type="scientific">Kocuria flava</name>
    <dbReference type="NCBI Taxonomy" id="446860"/>
    <lineage>
        <taxon>Bacteria</taxon>
        <taxon>Bacillati</taxon>
        <taxon>Actinomycetota</taxon>
        <taxon>Actinomycetes</taxon>
        <taxon>Micrococcales</taxon>
        <taxon>Micrococcaceae</taxon>
        <taxon>Kocuria</taxon>
    </lineage>
</organism>
<dbReference type="EC" id="2.7.1.197" evidence="5"/>
<evidence type="ECO:0000256" key="12">
    <source>
        <dbReference type="ARBA" id="ARBA00022553"/>
    </source>
</evidence>
<dbReference type="Pfam" id="PF02302">
    <property type="entry name" value="PTS_IIB"/>
    <property type="match status" value="1"/>
</dbReference>
<evidence type="ECO:0000256" key="15">
    <source>
        <dbReference type="ARBA" id="ARBA00022683"/>
    </source>
</evidence>
<evidence type="ECO:0000256" key="21">
    <source>
        <dbReference type="ARBA" id="ARBA00030684"/>
    </source>
</evidence>
<evidence type="ECO:0000256" key="7">
    <source>
        <dbReference type="ARBA" id="ARBA00015039"/>
    </source>
</evidence>
<dbReference type="Proteomes" id="UP000321155">
    <property type="component" value="Unassembled WGS sequence"/>
</dbReference>
<evidence type="ECO:0000256" key="4">
    <source>
        <dbReference type="ARBA" id="ARBA00011738"/>
    </source>
</evidence>
<evidence type="ECO:0000256" key="6">
    <source>
        <dbReference type="ARBA" id="ARBA00014783"/>
    </source>
</evidence>
<feature type="transmembrane region" description="Helical" evidence="26">
    <location>
        <begin position="396"/>
        <end position="418"/>
    </location>
</feature>
<feature type="compositionally biased region" description="Low complexity" evidence="25">
    <location>
        <begin position="570"/>
        <end position="593"/>
    </location>
</feature>
<comment type="subunit">
    <text evidence="4">Homodimer.</text>
</comment>
<feature type="region of interest" description="Disordered" evidence="25">
    <location>
        <begin position="20"/>
        <end position="75"/>
    </location>
</feature>
<keyword evidence="15" id="KW-0598">Phosphotransferase system</keyword>
<dbReference type="CDD" id="cd00211">
    <property type="entry name" value="PTS_IIA_fru"/>
    <property type="match status" value="1"/>
</dbReference>
<name>A0ABQ0X640_9MICC</name>
<dbReference type="InterPro" id="IPR036095">
    <property type="entry name" value="PTS_EIIB-like_sf"/>
</dbReference>
<feature type="region of interest" description="Disordered" evidence="25">
    <location>
        <begin position="570"/>
        <end position="603"/>
    </location>
</feature>
<dbReference type="InterPro" id="IPR016152">
    <property type="entry name" value="PTrfase/Anion_transptr"/>
</dbReference>
<feature type="transmembrane region" description="Helical" evidence="26">
    <location>
        <begin position="352"/>
        <end position="375"/>
    </location>
</feature>
<keyword evidence="17" id="KW-0418">Kinase</keyword>
<sequence length="746" mass="77180">MLIGDSLDLRPAAPRRAGPVRAVHWGHDGADRRPDRHDRLSGRWPRPHLPRAEDETMATTATTTEPGAGGSSRGTAARAHVQRFGTFLSGMIMPNIGAFIAWGLITAFFIEAGFTPYGPLGGFGTDAEGAPHTGLVGPMITYLLPLLIAYTGGRMVYDVRGGVVGAIATMGVIVGADIPMFIGAMLMGPATAWLMKRIDAIWDGKIKPGFEMLVNNFSAGIFAGIMAIVGFFVIGPAVLVFSNAAAAAVEFLVDRGLLPLTSILIEPAKVLFLNNAINHGILTPLGTAQALEQGKSILFLLEANPGPGLGILLAYMVFGRGTARASAPGAALIHFFGGIHEIYFPYVLMKPALILAAIAGGATGIFTLTIFDAGLRAPAAPGSIIAVLAQTASDSYVGVVLAVVAATAVSFLVASVILKASGDKGEGDLTEATARMEGMKGRKSSVSSSLVGTSGGADAAGEHDLDAGEPVRRIVFACDAGMGSSAMGASVLRNKVRSAGFEDVTVTNAAIANLTDDFDIVVTHQDLATRARPKVPSASVVTVDNFMGSPRYDEIVEAVRRRNVDGADGAPAGATAGAAGPAGTTTAAAARADGPARETGAEAEPVLTRERIVMDGGARSAAQAIDEAGGLLVAAGAVDDAYVASMHEREESVSTFMGNGLAIPHGTNDAKDSILRSALSVVRYTEPVDWNGKPVTWVIGIAGKDKEHLGMLAKIARIFSSKEQVARLNEARTADEVLEILGKVNS</sequence>
<dbReference type="PANTHER" id="PTHR30181:SF2">
    <property type="entry name" value="PTS SYSTEM MANNITOL-SPECIFIC EIICBA COMPONENT"/>
    <property type="match status" value="1"/>
</dbReference>
<feature type="transmembrane region" description="Helical" evidence="26">
    <location>
        <begin position="130"/>
        <end position="150"/>
    </location>
</feature>
<dbReference type="InterPro" id="IPR003501">
    <property type="entry name" value="PTS_EIIB_2/3"/>
</dbReference>
<evidence type="ECO:0000256" key="25">
    <source>
        <dbReference type="SAM" id="MobiDB-lite"/>
    </source>
</evidence>
<evidence type="ECO:0000256" key="22">
    <source>
        <dbReference type="ARBA" id="ARBA00030956"/>
    </source>
</evidence>
<accession>A0ABQ0X640</accession>
<dbReference type="NCBIfam" id="TIGR00851">
    <property type="entry name" value="mtlA"/>
    <property type="match status" value="1"/>
</dbReference>
<evidence type="ECO:0000259" key="27">
    <source>
        <dbReference type="PROSITE" id="PS51094"/>
    </source>
</evidence>
<reference evidence="30 31" key="1">
    <citation type="submission" date="2019-07" db="EMBL/GenBank/DDBJ databases">
        <title>Whole genome shotgun sequence of Kocuria flava NBRC 107626.</title>
        <authorList>
            <person name="Hosoyama A."/>
            <person name="Uohara A."/>
            <person name="Ohji S."/>
            <person name="Ichikawa N."/>
        </authorList>
    </citation>
    <scope>NUCLEOTIDE SEQUENCE [LARGE SCALE GENOMIC DNA]</scope>
    <source>
        <strain evidence="30 31">NBRC 107626</strain>
    </source>
</reference>
<comment type="caution">
    <text evidence="30">The sequence shown here is derived from an EMBL/GenBank/DDBJ whole genome shotgun (WGS) entry which is preliminary data.</text>
</comment>
<feature type="transmembrane region" description="Helical" evidence="26">
    <location>
        <begin position="162"/>
        <end position="187"/>
    </location>
</feature>
<dbReference type="Pfam" id="PF02378">
    <property type="entry name" value="PTS_EIIC"/>
    <property type="match status" value="1"/>
</dbReference>
<keyword evidence="10" id="KW-1003">Cell membrane</keyword>
<comment type="function">
    <text evidence="2">The phosphoenolpyruvate-dependent sugar phosphotransferase system (sugar PTS), a major carbohydrate active transport system, catalyzes the phosphorylation of incoming sugar substrates concomitantly with their translocation across the cell membrane. The enzyme II CmtAB PTS system is involved in D-mannitol transport.</text>
</comment>
<feature type="transmembrane region" description="Helical" evidence="26">
    <location>
        <begin position="221"/>
        <end position="245"/>
    </location>
</feature>
<evidence type="ECO:0000256" key="20">
    <source>
        <dbReference type="ARBA" id="ARBA00029908"/>
    </source>
</evidence>
<evidence type="ECO:0000256" key="9">
    <source>
        <dbReference type="ARBA" id="ARBA00022448"/>
    </source>
</evidence>
<evidence type="ECO:0000256" key="14">
    <source>
        <dbReference type="ARBA" id="ARBA00022679"/>
    </source>
</evidence>
<feature type="domain" description="PTS EIIA type-2" evidence="27">
    <location>
        <begin position="605"/>
        <end position="744"/>
    </location>
</feature>
<dbReference type="NCBIfam" id="NF011663">
    <property type="entry name" value="PRK15083.1"/>
    <property type="match status" value="1"/>
</dbReference>
<feature type="transmembrane region" description="Helical" evidence="26">
    <location>
        <begin position="87"/>
        <end position="110"/>
    </location>
</feature>
<keyword evidence="14" id="KW-0808">Transferase</keyword>
<evidence type="ECO:0000256" key="13">
    <source>
        <dbReference type="ARBA" id="ARBA00022597"/>
    </source>
</evidence>
<feature type="region of interest" description="Disordered" evidence="25">
    <location>
        <begin position="436"/>
        <end position="463"/>
    </location>
</feature>
<dbReference type="PANTHER" id="PTHR30181">
    <property type="entry name" value="MANNITOL PERMEASE IIC COMPONENT"/>
    <property type="match status" value="1"/>
</dbReference>
<evidence type="ECO:0000256" key="18">
    <source>
        <dbReference type="ARBA" id="ARBA00022989"/>
    </source>
</evidence>
<evidence type="ECO:0000256" key="17">
    <source>
        <dbReference type="ARBA" id="ARBA00022777"/>
    </source>
</evidence>
<dbReference type="InterPro" id="IPR004718">
    <property type="entry name" value="PTS_IIC_mtl"/>
</dbReference>
<dbReference type="CDD" id="cd05567">
    <property type="entry name" value="PTS_IIB_mannitol"/>
    <property type="match status" value="1"/>
</dbReference>
<dbReference type="InterPro" id="IPR002178">
    <property type="entry name" value="PTS_EIIA_type-2_dom"/>
</dbReference>
<evidence type="ECO:0000256" key="11">
    <source>
        <dbReference type="ARBA" id="ARBA00022519"/>
    </source>
</evidence>
<dbReference type="Gene3D" id="3.40.50.2300">
    <property type="match status" value="1"/>
</dbReference>
<evidence type="ECO:0000256" key="19">
    <source>
        <dbReference type="ARBA" id="ARBA00023136"/>
    </source>
</evidence>
<evidence type="ECO:0000256" key="3">
    <source>
        <dbReference type="ARBA" id="ARBA00004429"/>
    </source>
</evidence>
<protein>
    <recommendedName>
        <fullName evidence="6">Mannitol-specific phosphotransferase enzyme IIA component</fullName>
        <ecNumber evidence="5">2.7.1.197</ecNumber>
    </recommendedName>
    <alternativeName>
        <fullName evidence="22">EIIA</fullName>
    </alternativeName>
    <alternativeName>
        <fullName evidence="24">EIICB-Mtl</fullName>
    </alternativeName>
    <alternativeName>
        <fullName evidence="21">EIICBA-Mtl</fullName>
    </alternativeName>
    <alternativeName>
        <fullName evidence="23">EIII</fullName>
    </alternativeName>
    <alternativeName>
        <fullName evidence="20">PTS system mannitol-specific EIIA component</fullName>
    </alternativeName>
    <alternativeName>
        <fullName evidence="8">PTS system mannitol-specific EIICB component</fullName>
    </alternativeName>
    <alternativeName>
        <fullName evidence="7">PTS system mannitol-specific EIICBA component</fullName>
    </alternativeName>
</protein>
<dbReference type="Gene3D" id="3.40.930.10">
    <property type="entry name" value="Mannitol-specific EII, Chain A"/>
    <property type="match status" value="1"/>
</dbReference>
<evidence type="ECO:0000256" key="2">
    <source>
        <dbReference type="ARBA" id="ARBA00002434"/>
    </source>
</evidence>
<evidence type="ECO:0000256" key="8">
    <source>
        <dbReference type="ARBA" id="ARBA00021825"/>
    </source>
</evidence>
<evidence type="ECO:0000259" key="28">
    <source>
        <dbReference type="PROSITE" id="PS51099"/>
    </source>
</evidence>
<dbReference type="SUPFAM" id="SSF55804">
    <property type="entry name" value="Phoshotransferase/anion transport protein"/>
    <property type="match status" value="1"/>
</dbReference>
<gene>
    <name evidence="30" type="ORF">KFL01_22130</name>
</gene>
<dbReference type="SUPFAM" id="SSF52794">
    <property type="entry name" value="PTS system IIB component-like"/>
    <property type="match status" value="1"/>
</dbReference>
<keyword evidence="18 26" id="KW-1133">Transmembrane helix</keyword>
<keyword evidence="11" id="KW-0997">Cell inner membrane</keyword>
<keyword evidence="31" id="KW-1185">Reference proteome</keyword>
<keyword evidence="9" id="KW-0813">Transport</keyword>
<comment type="subcellular location">
    <subcellularLocation>
        <location evidence="3">Cell inner membrane</location>
        <topology evidence="3">Multi-pass membrane protein</topology>
    </subcellularLocation>
</comment>
<keyword evidence="19 26" id="KW-0472">Membrane</keyword>